<dbReference type="SMART" id="SM00382">
    <property type="entry name" value="AAA"/>
    <property type="match status" value="1"/>
</dbReference>
<dbReference type="EMBL" id="JACBZI010000001">
    <property type="protein sequence ID" value="NYI09215.1"/>
    <property type="molecule type" value="Genomic_DNA"/>
</dbReference>
<protein>
    <submittedName>
        <fullName evidence="6">Iron complex transport system ATP-binding protein</fullName>
    </submittedName>
</protein>
<evidence type="ECO:0000259" key="5">
    <source>
        <dbReference type="PROSITE" id="PS50893"/>
    </source>
</evidence>
<dbReference type="PANTHER" id="PTHR42794:SF1">
    <property type="entry name" value="HEMIN IMPORT ATP-BINDING PROTEIN HMUV"/>
    <property type="match status" value="1"/>
</dbReference>
<dbReference type="NCBIfam" id="NF010068">
    <property type="entry name" value="PRK13548.1"/>
    <property type="match status" value="1"/>
</dbReference>
<accession>A0A7Y9YET0</accession>
<feature type="domain" description="ABC transporter" evidence="5">
    <location>
        <begin position="8"/>
        <end position="241"/>
    </location>
</feature>
<name>A0A7Y9YET0_9ACTN</name>
<dbReference type="CDD" id="cd03214">
    <property type="entry name" value="ABC_Iron-Siderophores_B12_Hemin"/>
    <property type="match status" value="1"/>
</dbReference>
<evidence type="ECO:0000313" key="7">
    <source>
        <dbReference type="Proteomes" id="UP000537326"/>
    </source>
</evidence>
<dbReference type="Pfam" id="PF00005">
    <property type="entry name" value="ABC_tran"/>
    <property type="match status" value="1"/>
</dbReference>
<dbReference type="PROSITE" id="PS50893">
    <property type="entry name" value="ABC_TRANSPORTER_2"/>
    <property type="match status" value="1"/>
</dbReference>
<dbReference type="SUPFAM" id="SSF52540">
    <property type="entry name" value="P-loop containing nucleoside triphosphate hydrolases"/>
    <property type="match status" value="1"/>
</dbReference>
<evidence type="ECO:0000256" key="4">
    <source>
        <dbReference type="ARBA" id="ARBA00022967"/>
    </source>
</evidence>
<keyword evidence="7" id="KW-1185">Reference proteome</keyword>
<keyword evidence="3 6" id="KW-0067">ATP-binding</keyword>
<keyword evidence="4" id="KW-1278">Translocase</keyword>
<dbReference type="InterPro" id="IPR003439">
    <property type="entry name" value="ABC_transporter-like_ATP-bd"/>
</dbReference>
<evidence type="ECO:0000256" key="2">
    <source>
        <dbReference type="ARBA" id="ARBA00022741"/>
    </source>
</evidence>
<evidence type="ECO:0000313" key="6">
    <source>
        <dbReference type="EMBL" id="NYI09215.1"/>
    </source>
</evidence>
<gene>
    <name evidence="6" type="ORF">BKA05_000730</name>
</gene>
<evidence type="ECO:0000256" key="1">
    <source>
        <dbReference type="ARBA" id="ARBA00022448"/>
    </source>
</evidence>
<sequence>MGMIGTRLSAAGVSVRLGGTTVLDAVDLEVHGGELVALVGPNGAGKSTLLAALAGDLDLAAGTVRLGEREVRSMRPLDLARRRAVLPQQGRLAFGFLVREVVAMGRAPWARTDHEDDDERLVDEALQRADVLHLTERSYPTLSGGERARTDLARVLAQDTAVVLLDEPTAALDIRHQEAVLSVARDLTRAGRAVVVVLHDLSLAAAYADRICVLARGAVRADGAPHEVLTAELLGEVYDHPVRVVDVDGALVVIPVREEATCDALLS</sequence>
<dbReference type="AlphaFoldDB" id="A0A7Y9YET0"/>
<dbReference type="Proteomes" id="UP000537326">
    <property type="component" value="Unassembled WGS sequence"/>
</dbReference>
<dbReference type="FunFam" id="3.40.50.300:FF:000134">
    <property type="entry name" value="Iron-enterobactin ABC transporter ATP-binding protein"/>
    <property type="match status" value="1"/>
</dbReference>
<keyword evidence="1" id="KW-0813">Transport</keyword>
<dbReference type="GO" id="GO:0016887">
    <property type="term" value="F:ATP hydrolysis activity"/>
    <property type="evidence" value="ECO:0007669"/>
    <property type="project" value="InterPro"/>
</dbReference>
<comment type="caution">
    <text evidence="6">The sequence shown here is derived from an EMBL/GenBank/DDBJ whole genome shotgun (WGS) entry which is preliminary data.</text>
</comment>
<dbReference type="PANTHER" id="PTHR42794">
    <property type="entry name" value="HEMIN IMPORT ATP-BINDING PROTEIN HMUV"/>
    <property type="match status" value="1"/>
</dbReference>
<keyword evidence="2" id="KW-0547">Nucleotide-binding</keyword>
<dbReference type="Gene3D" id="3.40.50.300">
    <property type="entry name" value="P-loop containing nucleotide triphosphate hydrolases"/>
    <property type="match status" value="1"/>
</dbReference>
<dbReference type="InterPro" id="IPR027417">
    <property type="entry name" value="P-loop_NTPase"/>
</dbReference>
<dbReference type="GO" id="GO:0005524">
    <property type="term" value="F:ATP binding"/>
    <property type="evidence" value="ECO:0007669"/>
    <property type="project" value="UniProtKB-KW"/>
</dbReference>
<proteinExistence type="predicted"/>
<organism evidence="6 7">
    <name type="scientific">Nocardioides marinus</name>
    <dbReference type="NCBI Taxonomy" id="374514"/>
    <lineage>
        <taxon>Bacteria</taxon>
        <taxon>Bacillati</taxon>
        <taxon>Actinomycetota</taxon>
        <taxon>Actinomycetes</taxon>
        <taxon>Propionibacteriales</taxon>
        <taxon>Nocardioidaceae</taxon>
        <taxon>Nocardioides</taxon>
    </lineage>
</organism>
<reference evidence="6 7" key="1">
    <citation type="submission" date="2020-07" db="EMBL/GenBank/DDBJ databases">
        <title>Sequencing the genomes of 1000 actinobacteria strains.</title>
        <authorList>
            <person name="Klenk H.-P."/>
        </authorList>
    </citation>
    <scope>NUCLEOTIDE SEQUENCE [LARGE SCALE GENOMIC DNA]</scope>
    <source>
        <strain evidence="6 7">DSM 18248</strain>
    </source>
</reference>
<dbReference type="InterPro" id="IPR003593">
    <property type="entry name" value="AAA+_ATPase"/>
</dbReference>
<evidence type="ECO:0000256" key="3">
    <source>
        <dbReference type="ARBA" id="ARBA00022840"/>
    </source>
</evidence>